<evidence type="ECO:0000313" key="1">
    <source>
        <dbReference type="EMBL" id="GBN87188.1"/>
    </source>
</evidence>
<evidence type="ECO:0000313" key="5">
    <source>
        <dbReference type="Proteomes" id="UP000499080"/>
    </source>
</evidence>
<dbReference type="AlphaFoldDB" id="A0A4Y2SG08"/>
<sequence length="105" mass="11766">MNYIPFDSALHWPLHEKVKTYLQVIQINLQRAKIATIMLLKAAQHHQLDLFIVQAKDGKLAGIPKCWKSWISKIGKASIIALPTCSTSVVLSAKENTMAIKITKN</sequence>
<evidence type="ECO:0000313" key="4">
    <source>
        <dbReference type="EMBL" id="GBN89536.1"/>
    </source>
</evidence>
<dbReference type="Proteomes" id="UP000499080">
    <property type="component" value="Unassembled WGS sequence"/>
</dbReference>
<name>A0A4Y2SG08_ARAVE</name>
<evidence type="ECO:0000313" key="3">
    <source>
        <dbReference type="EMBL" id="GBN89530.1"/>
    </source>
</evidence>
<protein>
    <submittedName>
        <fullName evidence="1">Uncharacterized protein</fullName>
    </submittedName>
</protein>
<comment type="caution">
    <text evidence="1">The sequence shown here is derived from an EMBL/GenBank/DDBJ whole genome shotgun (WGS) entry which is preliminary data.</text>
</comment>
<evidence type="ECO:0000313" key="2">
    <source>
        <dbReference type="EMBL" id="GBN87212.1"/>
    </source>
</evidence>
<dbReference type="EMBL" id="BGPR01021694">
    <property type="protein sequence ID" value="GBN87212.1"/>
    <property type="molecule type" value="Genomic_DNA"/>
</dbReference>
<dbReference type="EMBL" id="BGPR01021677">
    <property type="protein sequence ID" value="GBN87188.1"/>
    <property type="molecule type" value="Genomic_DNA"/>
</dbReference>
<organism evidence="1 5">
    <name type="scientific">Araneus ventricosus</name>
    <name type="common">Orbweaver spider</name>
    <name type="synonym">Epeira ventricosa</name>
    <dbReference type="NCBI Taxonomy" id="182803"/>
    <lineage>
        <taxon>Eukaryota</taxon>
        <taxon>Metazoa</taxon>
        <taxon>Ecdysozoa</taxon>
        <taxon>Arthropoda</taxon>
        <taxon>Chelicerata</taxon>
        <taxon>Arachnida</taxon>
        <taxon>Araneae</taxon>
        <taxon>Araneomorphae</taxon>
        <taxon>Entelegynae</taxon>
        <taxon>Araneoidea</taxon>
        <taxon>Araneidae</taxon>
        <taxon>Araneus</taxon>
    </lineage>
</organism>
<dbReference type="EMBL" id="BGPR01022829">
    <property type="protein sequence ID" value="GBN89530.1"/>
    <property type="molecule type" value="Genomic_DNA"/>
</dbReference>
<keyword evidence="5" id="KW-1185">Reference proteome</keyword>
<proteinExistence type="predicted"/>
<gene>
    <name evidence="1" type="ORF">AVEN_132955_1</name>
    <name evidence="2" type="ORF">AVEN_173438_1</name>
    <name evidence="4" type="ORF">AVEN_2367_1</name>
    <name evidence="3" type="ORF">AVEN_265562_1</name>
</gene>
<accession>A0A4Y2SG08</accession>
<reference evidence="1 5" key="1">
    <citation type="journal article" date="2019" name="Sci. Rep.">
        <title>Orb-weaving spider Araneus ventricosus genome elucidates the spidroin gene catalogue.</title>
        <authorList>
            <person name="Kono N."/>
            <person name="Nakamura H."/>
            <person name="Ohtoshi R."/>
            <person name="Moran D.A.P."/>
            <person name="Shinohara A."/>
            <person name="Yoshida Y."/>
            <person name="Fujiwara M."/>
            <person name="Mori M."/>
            <person name="Tomita M."/>
            <person name="Arakawa K."/>
        </authorList>
    </citation>
    <scope>NUCLEOTIDE SEQUENCE [LARGE SCALE GENOMIC DNA]</scope>
</reference>
<dbReference type="EMBL" id="BGPR01022834">
    <property type="protein sequence ID" value="GBN89536.1"/>
    <property type="molecule type" value="Genomic_DNA"/>
</dbReference>